<accession>A0ACB7ZYW1</accession>
<sequence length="612" mass="66151">MRSKETTKKTLRAKLAMKSQKIRSGNTQKSAKQTTFASLGKSPAPESSGKQSDKVLVKRKSRLHNAGHVTDVGEPNLKKAKIVVKSNDRIEPSSTGVIKHKKNQKHAAEEDEYDDTGSDSFISDDSCDDDASFATTETRSVSADATSSSESDDEGSKVYDDEPFEGFGMPLADETRASGDETSGEDEVLHEPITPPNGENFPIVFGFILMSVAYAELAEAKDAEDSNKDVELAQTPSVRKSTRTRKATAKVAALAVEKKATPAKRDDSNDHLERSPYLEDVMRTSAAAPINDMTVVEHDEMLEHTYKDLVPLRPVVLTSSGTAGGTVMISNWMKGNELTINERFVVDLISFKSHEIFVNLSRVDPAALTTKQIGKNKYVSFALGNGAQMAMCVSVIVVVESFVGLPGKTPGGGPKKEITGYFLTQEFERFAAVAGAVFGHQRFWTHMVDNAFKFGTFVRPNGEQSQYSVPAPTPRSTSMFSATPSPSSAAGPSVRAVLSWDTHIPMYDYRSEKVFDPAVHLNPAMYGKALPSTTDLPVNSLALVAYTTSNFVLSNGDSGLGCNLMWAALLAAPTGSTLPDPPSPPGRSILPREPITPTKRSSKAKSTRSPKK</sequence>
<name>A0ACB7ZYW1_9AGAM</name>
<keyword evidence="2" id="KW-1185">Reference proteome</keyword>
<reference evidence="1" key="1">
    <citation type="journal article" date="2021" name="New Phytol.">
        <title>Evolutionary innovations through gain and loss of genes in the ectomycorrhizal Boletales.</title>
        <authorList>
            <person name="Wu G."/>
            <person name="Miyauchi S."/>
            <person name="Morin E."/>
            <person name="Kuo A."/>
            <person name="Drula E."/>
            <person name="Varga T."/>
            <person name="Kohler A."/>
            <person name="Feng B."/>
            <person name="Cao Y."/>
            <person name="Lipzen A."/>
            <person name="Daum C."/>
            <person name="Hundley H."/>
            <person name="Pangilinan J."/>
            <person name="Johnson J."/>
            <person name="Barry K."/>
            <person name="LaButti K."/>
            <person name="Ng V."/>
            <person name="Ahrendt S."/>
            <person name="Min B."/>
            <person name="Choi I.G."/>
            <person name="Park H."/>
            <person name="Plett J.M."/>
            <person name="Magnuson J."/>
            <person name="Spatafora J.W."/>
            <person name="Nagy L.G."/>
            <person name="Henrissat B."/>
            <person name="Grigoriev I.V."/>
            <person name="Yang Z.L."/>
            <person name="Xu J."/>
            <person name="Martin F.M."/>
        </authorList>
    </citation>
    <scope>NUCLEOTIDE SEQUENCE</scope>
    <source>
        <strain evidence="1">ATCC 28755</strain>
    </source>
</reference>
<dbReference type="Proteomes" id="UP000790377">
    <property type="component" value="Unassembled WGS sequence"/>
</dbReference>
<evidence type="ECO:0000313" key="2">
    <source>
        <dbReference type="Proteomes" id="UP000790377"/>
    </source>
</evidence>
<gene>
    <name evidence="1" type="ORF">BJ138DRAFT_1117846</name>
</gene>
<organism evidence="1 2">
    <name type="scientific">Hygrophoropsis aurantiaca</name>
    <dbReference type="NCBI Taxonomy" id="72124"/>
    <lineage>
        <taxon>Eukaryota</taxon>
        <taxon>Fungi</taxon>
        <taxon>Dikarya</taxon>
        <taxon>Basidiomycota</taxon>
        <taxon>Agaricomycotina</taxon>
        <taxon>Agaricomycetes</taxon>
        <taxon>Agaricomycetidae</taxon>
        <taxon>Boletales</taxon>
        <taxon>Coniophorineae</taxon>
        <taxon>Hygrophoropsidaceae</taxon>
        <taxon>Hygrophoropsis</taxon>
    </lineage>
</organism>
<dbReference type="EMBL" id="MU268064">
    <property type="protein sequence ID" value="KAH7906136.1"/>
    <property type="molecule type" value="Genomic_DNA"/>
</dbReference>
<evidence type="ECO:0000313" key="1">
    <source>
        <dbReference type="EMBL" id="KAH7906136.1"/>
    </source>
</evidence>
<proteinExistence type="predicted"/>
<protein>
    <submittedName>
        <fullName evidence="1">Uncharacterized protein</fullName>
    </submittedName>
</protein>
<comment type="caution">
    <text evidence="1">The sequence shown here is derived from an EMBL/GenBank/DDBJ whole genome shotgun (WGS) entry which is preliminary data.</text>
</comment>